<proteinExistence type="predicted"/>
<sequence length="114" mass="12491">MNISVCICFTSNTHILCFKSIIGHQPKGNNAFETPSENLCGLNSSASSPQNSGSWWTCRTGIMTSAPAGNAISPNLVFWSMHRNSMTRGGYNLSTSCNIMFTYNHKEHISTLLN</sequence>
<organism evidence="1 2">
    <name type="scientific">Dioscorea alata</name>
    <name type="common">Purple yam</name>
    <dbReference type="NCBI Taxonomy" id="55571"/>
    <lineage>
        <taxon>Eukaryota</taxon>
        <taxon>Viridiplantae</taxon>
        <taxon>Streptophyta</taxon>
        <taxon>Embryophyta</taxon>
        <taxon>Tracheophyta</taxon>
        <taxon>Spermatophyta</taxon>
        <taxon>Magnoliopsida</taxon>
        <taxon>Liliopsida</taxon>
        <taxon>Dioscoreales</taxon>
        <taxon>Dioscoreaceae</taxon>
        <taxon>Dioscorea</taxon>
    </lineage>
</organism>
<evidence type="ECO:0000313" key="2">
    <source>
        <dbReference type="Proteomes" id="UP000827976"/>
    </source>
</evidence>
<gene>
    <name evidence="1" type="ORF">IHE45_17G084300</name>
</gene>
<accession>A0ACB7UDI5</accession>
<dbReference type="EMBL" id="CM037027">
    <property type="protein sequence ID" value="KAH7658381.1"/>
    <property type="molecule type" value="Genomic_DNA"/>
</dbReference>
<name>A0ACB7UDI5_DIOAL</name>
<protein>
    <submittedName>
        <fullName evidence="1">Uncharacterized protein</fullName>
    </submittedName>
</protein>
<reference evidence="2" key="1">
    <citation type="journal article" date="2022" name="Nat. Commun.">
        <title>Chromosome evolution and the genetic basis of agronomically important traits in greater yam.</title>
        <authorList>
            <person name="Bredeson J.V."/>
            <person name="Lyons J.B."/>
            <person name="Oniyinde I.O."/>
            <person name="Okereke N.R."/>
            <person name="Kolade O."/>
            <person name="Nnabue I."/>
            <person name="Nwadili C.O."/>
            <person name="Hribova E."/>
            <person name="Parker M."/>
            <person name="Nwogha J."/>
            <person name="Shu S."/>
            <person name="Carlson J."/>
            <person name="Kariba R."/>
            <person name="Muthemba S."/>
            <person name="Knop K."/>
            <person name="Barton G.J."/>
            <person name="Sherwood A.V."/>
            <person name="Lopez-Montes A."/>
            <person name="Asiedu R."/>
            <person name="Jamnadass R."/>
            <person name="Muchugi A."/>
            <person name="Goodstein D."/>
            <person name="Egesi C.N."/>
            <person name="Featherston J."/>
            <person name="Asfaw A."/>
            <person name="Simpson G.G."/>
            <person name="Dolezel J."/>
            <person name="Hendre P.S."/>
            <person name="Van Deynze A."/>
            <person name="Kumar P.L."/>
            <person name="Obidiegwu J.E."/>
            <person name="Bhattacharjee R."/>
            <person name="Rokhsar D.S."/>
        </authorList>
    </citation>
    <scope>NUCLEOTIDE SEQUENCE [LARGE SCALE GENOMIC DNA]</scope>
    <source>
        <strain evidence="2">cv. TDa95/00328</strain>
    </source>
</reference>
<keyword evidence="2" id="KW-1185">Reference proteome</keyword>
<comment type="caution">
    <text evidence="1">The sequence shown here is derived from an EMBL/GenBank/DDBJ whole genome shotgun (WGS) entry which is preliminary data.</text>
</comment>
<evidence type="ECO:0000313" key="1">
    <source>
        <dbReference type="EMBL" id="KAH7658381.1"/>
    </source>
</evidence>
<dbReference type="Proteomes" id="UP000827976">
    <property type="component" value="Chromosome 17"/>
</dbReference>